<comment type="similarity">
    <text evidence="2">Belongs to the MICOS complex subunit Mic60 family.</text>
</comment>
<feature type="region of interest" description="Disordered" evidence="9">
    <location>
        <begin position="209"/>
        <end position="254"/>
    </location>
</feature>
<feature type="compositionally biased region" description="Polar residues" evidence="9">
    <location>
        <begin position="32"/>
        <end position="44"/>
    </location>
</feature>
<evidence type="ECO:0000256" key="3">
    <source>
        <dbReference type="ARBA" id="ARBA00022692"/>
    </source>
</evidence>
<dbReference type="PANTHER" id="PTHR15415">
    <property type="entry name" value="MITOFILIN"/>
    <property type="match status" value="1"/>
</dbReference>
<keyword evidence="7" id="KW-0472">Membrane</keyword>
<dbReference type="AlphaFoldDB" id="A0AB40AIN3"/>
<keyword evidence="4" id="KW-0999">Mitochondrion inner membrane</keyword>
<evidence type="ECO:0000256" key="8">
    <source>
        <dbReference type="SAM" id="Coils"/>
    </source>
</evidence>
<evidence type="ECO:0000313" key="10">
    <source>
        <dbReference type="Proteomes" id="UP001515500"/>
    </source>
</evidence>
<name>A0AB40AIN3_DIOCR</name>
<evidence type="ECO:0000256" key="2">
    <source>
        <dbReference type="ARBA" id="ARBA00010877"/>
    </source>
</evidence>
<keyword evidence="10" id="KW-1185">Reference proteome</keyword>
<dbReference type="GO" id="GO:0061617">
    <property type="term" value="C:MICOS complex"/>
    <property type="evidence" value="ECO:0007669"/>
    <property type="project" value="TreeGrafter"/>
</dbReference>
<comment type="subcellular location">
    <subcellularLocation>
        <location evidence="1">Mitochondrion inner membrane</location>
    </subcellularLocation>
</comment>
<evidence type="ECO:0000256" key="1">
    <source>
        <dbReference type="ARBA" id="ARBA00004273"/>
    </source>
</evidence>
<feature type="compositionally biased region" description="Basic and acidic residues" evidence="9">
    <location>
        <begin position="222"/>
        <end position="234"/>
    </location>
</feature>
<evidence type="ECO:0000256" key="5">
    <source>
        <dbReference type="ARBA" id="ARBA00022989"/>
    </source>
</evidence>
<dbReference type="PANTHER" id="PTHR15415:SF7">
    <property type="entry name" value="MICOS COMPLEX SUBUNIT MIC60"/>
    <property type="match status" value="1"/>
</dbReference>
<keyword evidence="6" id="KW-0496">Mitochondrion</keyword>
<evidence type="ECO:0000256" key="6">
    <source>
        <dbReference type="ARBA" id="ARBA00023128"/>
    </source>
</evidence>
<accession>A0AB40AIN3</accession>
<dbReference type="InterPro" id="IPR019133">
    <property type="entry name" value="MIC60"/>
</dbReference>
<proteinExistence type="inferred from homology"/>
<feature type="compositionally biased region" description="Polar residues" evidence="9">
    <location>
        <begin position="209"/>
        <end position="221"/>
    </location>
</feature>
<keyword evidence="8" id="KW-0175">Coiled coil</keyword>
<organism evidence="10 11">
    <name type="scientific">Dioscorea cayennensis subsp. rotundata</name>
    <name type="common">White Guinea yam</name>
    <name type="synonym">Dioscorea rotundata</name>
    <dbReference type="NCBI Taxonomy" id="55577"/>
    <lineage>
        <taxon>Eukaryota</taxon>
        <taxon>Viridiplantae</taxon>
        <taxon>Streptophyta</taxon>
        <taxon>Embryophyta</taxon>
        <taxon>Tracheophyta</taxon>
        <taxon>Spermatophyta</taxon>
        <taxon>Magnoliopsida</taxon>
        <taxon>Liliopsida</taxon>
        <taxon>Dioscoreales</taxon>
        <taxon>Dioscoreaceae</taxon>
        <taxon>Dioscorea</taxon>
    </lineage>
</organism>
<dbReference type="GeneID" id="120250093"/>
<evidence type="ECO:0000256" key="7">
    <source>
        <dbReference type="ARBA" id="ARBA00023136"/>
    </source>
</evidence>
<evidence type="ECO:0000256" key="9">
    <source>
        <dbReference type="SAM" id="MobiDB-lite"/>
    </source>
</evidence>
<evidence type="ECO:0000256" key="4">
    <source>
        <dbReference type="ARBA" id="ARBA00022792"/>
    </source>
</evidence>
<sequence>MLRRCIWELSSARSVHRRLTSQMPFLLSARNGFSNTSQRDQSQRPAPPGKISAEEPSHRGNAGSKLVLGTVVFGVALLAAYQTGYIDQFFQKGEQSSAKSTTFDSIKAPEDLKQSVHEEALLSDEKTSTAMPNADIVEDKDRNEHLKVLKDITEDVVKEKAPEEGRIPVEVNESAQIAHETLEPAAEQTMDPQIASDDSLIVNNKDSVKQNEMTESESSTEQNDRIDSSTHVSEETGITNASHEGMTIETPKVSIDEEKVQKPLAHSYSLQEDELPDVSVNQERAGAFLTTAEDKEDPKDINKPEDGRILLDLIDAIHAAEKKQAETDAFIFAEEKRKLKEKYEKDLKDARARELMYAEEAAILDKELNKEKAKAAATIKLLEENAEKHLREELQHKEEEAQELVQKVKDLAKAELAAAIAAEKSSQIERIAEANLNINALCMAFYARSEEARQSHSIHKLALGTLALEDALSQGLPIRAEIDALHKSLDGIDRDSLLSLALSSLPEEILSFGTYTQMQLNQKFDSLKGTLRHFSLIPAGGGGILAHTVAHIASSIKMKGGEDGDNIESLICRVEKYLLDGNLAEAANTLEVGVRGSEAEGAVIEWVRQARNRAIAEQALAVLQSYASSITFS</sequence>
<keyword evidence="3" id="KW-0812">Transmembrane</keyword>
<protein>
    <submittedName>
        <fullName evidence="11">MICOS complex subunit MIC60</fullName>
    </submittedName>
</protein>
<gene>
    <name evidence="11" type="primary">LOC120250093</name>
</gene>
<keyword evidence="5" id="KW-1133">Transmembrane helix</keyword>
<dbReference type="RefSeq" id="XP_039114801.1">
    <property type="nucleotide sequence ID" value="XM_039258867.1"/>
</dbReference>
<dbReference type="Proteomes" id="UP001515500">
    <property type="component" value="Chromosome 19"/>
</dbReference>
<dbReference type="GO" id="GO:0042407">
    <property type="term" value="P:cristae formation"/>
    <property type="evidence" value="ECO:0007669"/>
    <property type="project" value="TreeGrafter"/>
</dbReference>
<feature type="coiled-coil region" evidence="8">
    <location>
        <begin position="333"/>
        <end position="414"/>
    </location>
</feature>
<reference evidence="11" key="1">
    <citation type="submission" date="2025-08" db="UniProtKB">
        <authorList>
            <consortium name="RefSeq"/>
        </authorList>
    </citation>
    <scope>IDENTIFICATION</scope>
</reference>
<feature type="region of interest" description="Disordered" evidence="9">
    <location>
        <begin position="32"/>
        <end position="60"/>
    </location>
</feature>
<evidence type="ECO:0000313" key="11">
    <source>
        <dbReference type="RefSeq" id="XP_039114801.1"/>
    </source>
</evidence>
<dbReference type="Pfam" id="PF09731">
    <property type="entry name" value="Mitofilin"/>
    <property type="match status" value="1"/>
</dbReference>